<keyword evidence="1" id="KW-1133">Transmembrane helix</keyword>
<dbReference type="RefSeq" id="WP_062557743.1">
    <property type="nucleotide sequence ID" value="NZ_CP013341.1"/>
</dbReference>
<dbReference type="InterPro" id="IPR036680">
    <property type="entry name" value="SPOR-like_sf"/>
</dbReference>
<evidence type="ECO:0000256" key="1">
    <source>
        <dbReference type="SAM" id="Phobius"/>
    </source>
</evidence>
<keyword evidence="1" id="KW-0472">Membrane</keyword>
<reference evidence="4" key="1">
    <citation type="submission" date="2016-10" db="EMBL/GenBank/DDBJ databases">
        <authorList>
            <person name="Varghese N."/>
            <person name="Submissions S."/>
        </authorList>
    </citation>
    <scope>NUCLEOTIDE SEQUENCE [LARGE SCALE GENOMIC DNA]</scope>
    <source>
        <strain evidence="4">Nm10</strain>
    </source>
</reference>
<dbReference type="KEGG" id="nur:ATY38_01540"/>
<feature type="domain" description="SPOR" evidence="2">
    <location>
        <begin position="157"/>
        <end position="235"/>
    </location>
</feature>
<sequence length="235" mass="25709">MTKNITEEELLLRKRARRRLVGAIILVLVSIIVLPAIFDEPKPGDETHEIAINLPGVDRSTIVPSAEQRTQESFSDMSATTEFQNEPEIYTQDIEEIIEAHSYEPGGIPIPGIKPKLDKRSTEILSVNDANSVRSAVNTPAAATRATETAKTSQISSDSTKGFVIQLGAFSDQSKARQQHANLVSSGFNAYTETLKVDNKEITRVRIGPFMARGAADNELKKLKNIGLDGVIIPK</sequence>
<dbReference type="GO" id="GO:0030428">
    <property type="term" value="C:cell septum"/>
    <property type="evidence" value="ECO:0007669"/>
    <property type="project" value="TreeGrafter"/>
</dbReference>
<dbReference type="InterPro" id="IPR007730">
    <property type="entry name" value="SPOR-like_dom"/>
</dbReference>
<keyword evidence="1" id="KW-0812">Transmembrane</keyword>
<accession>A0A1H2FPL3</accession>
<dbReference type="Gene3D" id="3.30.70.1070">
    <property type="entry name" value="Sporulation related repeat"/>
    <property type="match status" value="1"/>
</dbReference>
<gene>
    <name evidence="3" type="ORF">SAMN05216406_12329</name>
</gene>
<dbReference type="PANTHER" id="PTHR38687:SF1">
    <property type="entry name" value="CELL DIVISION PROTEIN DEDD"/>
    <property type="match status" value="1"/>
</dbReference>
<dbReference type="SUPFAM" id="SSF110997">
    <property type="entry name" value="Sporulation related repeat"/>
    <property type="match status" value="1"/>
</dbReference>
<dbReference type="GO" id="GO:0032153">
    <property type="term" value="C:cell division site"/>
    <property type="evidence" value="ECO:0007669"/>
    <property type="project" value="TreeGrafter"/>
</dbReference>
<dbReference type="AlphaFoldDB" id="A0A1H2FPL3"/>
<evidence type="ECO:0000313" key="4">
    <source>
        <dbReference type="Proteomes" id="UP000182882"/>
    </source>
</evidence>
<organism evidence="3 4">
    <name type="scientific">Nitrosomonas ureae</name>
    <dbReference type="NCBI Taxonomy" id="44577"/>
    <lineage>
        <taxon>Bacteria</taxon>
        <taxon>Pseudomonadati</taxon>
        <taxon>Pseudomonadota</taxon>
        <taxon>Betaproteobacteria</taxon>
        <taxon>Nitrosomonadales</taxon>
        <taxon>Nitrosomonadaceae</taxon>
        <taxon>Nitrosomonas</taxon>
    </lineage>
</organism>
<protein>
    <submittedName>
        <fullName evidence="3">DedD protein</fullName>
    </submittedName>
</protein>
<dbReference type="PANTHER" id="PTHR38687">
    <property type="entry name" value="CELL DIVISION PROTEIN DEDD-RELATED"/>
    <property type="match status" value="1"/>
</dbReference>
<dbReference type="PROSITE" id="PS51724">
    <property type="entry name" value="SPOR"/>
    <property type="match status" value="1"/>
</dbReference>
<dbReference type="Pfam" id="PF05036">
    <property type="entry name" value="SPOR"/>
    <property type="match status" value="1"/>
</dbReference>
<dbReference type="GO" id="GO:0032506">
    <property type="term" value="P:cytokinetic process"/>
    <property type="evidence" value="ECO:0007669"/>
    <property type="project" value="TreeGrafter"/>
</dbReference>
<dbReference type="EMBL" id="FNLN01000023">
    <property type="protein sequence ID" value="SDU09252.1"/>
    <property type="molecule type" value="Genomic_DNA"/>
</dbReference>
<evidence type="ECO:0000259" key="2">
    <source>
        <dbReference type="PROSITE" id="PS51724"/>
    </source>
</evidence>
<dbReference type="InterPro" id="IPR052521">
    <property type="entry name" value="Cell_div_SPOR-domain"/>
</dbReference>
<dbReference type="Proteomes" id="UP000182882">
    <property type="component" value="Unassembled WGS sequence"/>
</dbReference>
<feature type="transmembrane region" description="Helical" evidence="1">
    <location>
        <begin position="20"/>
        <end position="38"/>
    </location>
</feature>
<name>A0A1H2FPL3_9PROT</name>
<dbReference type="GO" id="GO:0042834">
    <property type="term" value="F:peptidoglycan binding"/>
    <property type="evidence" value="ECO:0007669"/>
    <property type="project" value="InterPro"/>
</dbReference>
<keyword evidence="4" id="KW-1185">Reference proteome</keyword>
<evidence type="ECO:0000313" key="3">
    <source>
        <dbReference type="EMBL" id="SDU09252.1"/>
    </source>
</evidence>
<proteinExistence type="predicted"/>